<proteinExistence type="predicted"/>
<dbReference type="RefSeq" id="WP_115227358.1">
    <property type="nucleotide sequence ID" value="NZ_CAWOLO010000003.1"/>
</dbReference>
<reference evidence="2 4" key="2">
    <citation type="submission" date="2019-03" db="EMBL/GenBank/DDBJ databases">
        <title>Genomic Encyclopedia of Type Strains, Phase IV (KMG-IV): sequencing the most valuable type-strain genomes for metagenomic binning, comparative biology and taxonomic classification.</title>
        <authorList>
            <person name="Goeker M."/>
        </authorList>
    </citation>
    <scope>NUCLEOTIDE SEQUENCE [LARGE SCALE GENOMIC DNA]</scope>
    <source>
        <strain evidence="2 4">DSM 3764</strain>
    </source>
</reference>
<evidence type="ECO:0000313" key="4">
    <source>
        <dbReference type="Proteomes" id="UP000295794"/>
    </source>
</evidence>
<dbReference type="EMBL" id="SMBT01000003">
    <property type="protein sequence ID" value="TCU88817.1"/>
    <property type="molecule type" value="Genomic_DNA"/>
</dbReference>
<evidence type="ECO:0000313" key="3">
    <source>
        <dbReference type="Proteomes" id="UP000255108"/>
    </source>
</evidence>
<dbReference type="SUPFAM" id="SSF160424">
    <property type="entry name" value="BH3703-like"/>
    <property type="match status" value="1"/>
</dbReference>
<dbReference type="Proteomes" id="UP000255108">
    <property type="component" value="Unassembled WGS sequence"/>
</dbReference>
<keyword evidence="4" id="KW-1185">Reference proteome</keyword>
<organism evidence="1 3">
    <name type="scientific">Iodobacter fluviatilis</name>
    <dbReference type="NCBI Taxonomy" id="537"/>
    <lineage>
        <taxon>Bacteria</taxon>
        <taxon>Pseudomonadati</taxon>
        <taxon>Pseudomonadota</taxon>
        <taxon>Betaproteobacteria</taxon>
        <taxon>Neisseriales</taxon>
        <taxon>Chitinibacteraceae</taxon>
        <taxon>Iodobacter</taxon>
    </lineage>
</organism>
<dbReference type="Proteomes" id="UP000295794">
    <property type="component" value="Unassembled WGS sequence"/>
</dbReference>
<dbReference type="InterPro" id="IPR036170">
    <property type="entry name" value="YezG-like_sf"/>
</dbReference>
<gene>
    <name evidence="2" type="ORF">EV682_103401</name>
    <name evidence="1" type="ORF">NCTC11159_02183</name>
</gene>
<dbReference type="EMBL" id="UGHR01000001">
    <property type="protein sequence ID" value="STQ91111.1"/>
    <property type="molecule type" value="Genomic_DNA"/>
</dbReference>
<evidence type="ECO:0000313" key="2">
    <source>
        <dbReference type="EMBL" id="TCU88817.1"/>
    </source>
</evidence>
<name>A0A377QB66_9NEIS</name>
<accession>A0A377QB66</accession>
<evidence type="ECO:0000313" key="1">
    <source>
        <dbReference type="EMBL" id="STQ91111.1"/>
    </source>
</evidence>
<dbReference type="AlphaFoldDB" id="A0A377QB66"/>
<sequence length="107" mass="12100">MESRDIVLCKEMASLLFNEAPEGSCKIILRADLNVSGDVCKFEYDHVNGDGQISWFAPESGAFSHEIGELLLQHRDFFVSQGQPAWVSCEFIVDVEKGKFFMNLKHD</sequence>
<reference evidence="1 3" key="1">
    <citation type="submission" date="2018-06" db="EMBL/GenBank/DDBJ databases">
        <authorList>
            <consortium name="Pathogen Informatics"/>
            <person name="Doyle S."/>
        </authorList>
    </citation>
    <scope>NUCLEOTIDE SEQUENCE [LARGE SCALE GENOMIC DNA]</scope>
    <source>
        <strain evidence="1 3">NCTC11159</strain>
    </source>
</reference>
<protein>
    <submittedName>
        <fullName evidence="1">Uncharacterized protein</fullName>
    </submittedName>
</protein>
<dbReference type="OrthoDB" id="8598731at2"/>